<proteinExistence type="predicted"/>
<dbReference type="AlphaFoldDB" id="A0A502I4H4"/>
<evidence type="ECO:0000313" key="3">
    <source>
        <dbReference type="Proteomes" id="UP000320914"/>
    </source>
</evidence>
<reference evidence="2 3" key="1">
    <citation type="journal article" date="2019" name="Environ. Microbiol.">
        <title>Species interactions and distinct microbial communities in high Arctic permafrost affected cryosols are associated with the CH4 and CO2 gas fluxes.</title>
        <authorList>
            <person name="Altshuler I."/>
            <person name="Hamel J."/>
            <person name="Turney S."/>
            <person name="Magnuson E."/>
            <person name="Levesque R."/>
            <person name="Greer C."/>
            <person name="Whyte L.G."/>
        </authorList>
    </citation>
    <scope>NUCLEOTIDE SEQUENCE [LARGE SCALE GENOMIC DNA]</scope>
    <source>
        <strain evidence="2 3">OWC5</strain>
    </source>
</reference>
<dbReference type="Proteomes" id="UP000320914">
    <property type="component" value="Unassembled WGS sequence"/>
</dbReference>
<comment type="caution">
    <text evidence="2">The sequence shown here is derived from an EMBL/GenBank/DDBJ whole genome shotgun (WGS) entry which is preliminary data.</text>
</comment>
<accession>A0A502I4H4</accession>
<dbReference type="EMBL" id="RCZA01000009">
    <property type="protein sequence ID" value="TPG81165.1"/>
    <property type="molecule type" value="Genomic_DNA"/>
</dbReference>
<feature type="region of interest" description="Disordered" evidence="1">
    <location>
        <begin position="41"/>
        <end position="60"/>
    </location>
</feature>
<evidence type="ECO:0000313" key="2">
    <source>
        <dbReference type="EMBL" id="TPG81165.1"/>
    </source>
</evidence>
<name>A0A502I4H4_9PSED</name>
<organism evidence="2 3">
    <name type="scientific">Pseudomonas mandelii</name>
    <dbReference type="NCBI Taxonomy" id="75612"/>
    <lineage>
        <taxon>Bacteria</taxon>
        <taxon>Pseudomonadati</taxon>
        <taxon>Pseudomonadota</taxon>
        <taxon>Gammaproteobacteria</taxon>
        <taxon>Pseudomonadales</taxon>
        <taxon>Pseudomonadaceae</taxon>
        <taxon>Pseudomonas</taxon>
    </lineage>
</organism>
<gene>
    <name evidence="2" type="ORF">EAH74_21910</name>
</gene>
<protein>
    <submittedName>
        <fullName evidence="2">Uncharacterized protein</fullName>
    </submittedName>
</protein>
<sequence length="60" mass="6300">MLKNRPQGRFFIACDLAKAPQKNAGASLLAKAACQTTLMPTDTPSSRAGSLPQFGSSLAY</sequence>
<evidence type="ECO:0000256" key="1">
    <source>
        <dbReference type="SAM" id="MobiDB-lite"/>
    </source>
</evidence>